<evidence type="ECO:0000313" key="2">
    <source>
        <dbReference type="EMBL" id="JAD89196.1"/>
    </source>
</evidence>
<evidence type="ECO:0000256" key="1">
    <source>
        <dbReference type="SAM" id="MobiDB-lite"/>
    </source>
</evidence>
<name>A0A0A9DN24_ARUDO</name>
<feature type="compositionally biased region" description="Low complexity" evidence="1">
    <location>
        <begin position="48"/>
        <end position="95"/>
    </location>
</feature>
<organism evidence="2">
    <name type="scientific">Arundo donax</name>
    <name type="common">Giant reed</name>
    <name type="synonym">Donax arundinaceus</name>
    <dbReference type="NCBI Taxonomy" id="35708"/>
    <lineage>
        <taxon>Eukaryota</taxon>
        <taxon>Viridiplantae</taxon>
        <taxon>Streptophyta</taxon>
        <taxon>Embryophyta</taxon>
        <taxon>Tracheophyta</taxon>
        <taxon>Spermatophyta</taxon>
        <taxon>Magnoliopsida</taxon>
        <taxon>Liliopsida</taxon>
        <taxon>Poales</taxon>
        <taxon>Poaceae</taxon>
        <taxon>PACMAD clade</taxon>
        <taxon>Arundinoideae</taxon>
        <taxon>Arundineae</taxon>
        <taxon>Arundo</taxon>
    </lineage>
</organism>
<proteinExistence type="predicted"/>
<feature type="region of interest" description="Disordered" evidence="1">
    <location>
        <begin position="35"/>
        <end position="103"/>
    </location>
</feature>
<dbReference type="AlphaFoldDB" id="A0A0A9DN24"/>
<dbReference type="EMBL" id="GBRH01208699">
    <property type="protein sequence ID" value="JAD89196.1"/>
    <property type="molecule type" value="Transcribed_RNA"/>
</dbReference>
<sequence length="103" mass="11076">MAPTPTTWRCSLSTRARTARWFRWTSWKPTPATGCRCASPGVTSGGWTPTARSRGPSPSASATSPARHWWPTTSSRPTGRPTPTTAPTSSSTSCCSDHRRLAT</sequence>
<reference evidence="2" key="2">
    <citation type="journal article" date="2015" name="Data Brief">
        <title>Shoot transcriptome of the giant reed, Arundo donax.</title>
        <authorList>
            <person name="Barrero R.A."/>
            <person name="Guerrero F.D."/>
            <person name="Moolhuijzen P."/>
            <person name="Goolsby J.A."/>
            <person name="Tidwell J."/>
            <person name="Bellgard S.E."/>
            <person name="Bellgard M.I."/>
        </authorList>
    </citation>
    <scope>NUCLEOTIDE SEQUENCE</scope>
    <source>
        <tissue evidence="2">Shoot tissue taken approximately 20 cm above the soil surface</tissue>
    </source>
</reference>
<protein>
    <submittedName>
        <fullName evidence="2">Uncharacterized protein</fullName>
    </submittedName>
</protein>
<reference evidence="2" key="1">
    <citation type="submission" date="2014-09" db="EMBL/GenBank/DDBJ databases">
        <authorList>
            <person name="Magalhaes I.L.F."/>
            <person name="Oliveira U."/>
            <person name="Santos F.R."/>
            <person name="Vidigal T.H.D.A."/>
            <person name="Brescovit A.D."/>
            <person name="Santos A.J."/>
        </authorList>
    </citation>
    <scope>NUCLEOTIDE SEQUENCE</scope>
    <source>
        <tissue evidence="2">Shoot tissue taken approximately 20 cm above the soil surface</tissue>
    </source>
</reference>
<accession>A0A0A9DN24</accession>